<evidence type="ECO:0000313" key="2">
    <source>
        <dbReference type="Proteomes" id="UP000828048"/>
    </source>
</evidence>
<dbReference type="Proteomes" id="UP000828048">
    <property type="component" value="Chromosome 5"/>
</dbReference>
<reference evidence="1 2" key="1">
    <citation type="journal article" date="2021" name="Hortic Res">
        <title>High-quality reference genome and annotation aids understanding of berry development for evergreen blueberry (Vaccinium darrowii).</title>
        <authorList>
            <person name="Yu J."/>
            <person name="Hulse-Kemp A.M."/>
            <person name="Babiker E."/>
            <person name="Staton M."/>
        </authorList>
    </citation>
    <scope>NUCLEOTIDE SEQUENCE [LARGE SCALE GENOMIC DNA]</scope>
    <source>
        <strain evidence="2">cv. NJ 8807/NJ 8810</strain>
        <tissue evidence="1">Young leaf</tissue>
    </source>
</reference>
<protein>
    <submittedName>
        <fullName evidence="1">Uncharacterized protein</fullName>
    </submittedName>
</protein>
<accession>A0ACB7Y2W2</accession>
<keyword evidence="2" id="KW-1185">Reference proteome</keyword>
<name>A0ACB7Y2W2_9ERIC</name>
<sequence>MGKHSNPFQKNEKRWPLMILLLSVLLFSLSTAIVFFIRSSSSDSQLQNQISISDQVRLYNQYGNNQPDETLERNCYNGLKTYCPRSGGDSNIFPLDLASLIRFDNTYFKLILWGKRLLNSDEVLLTGNVGKTMELVME</sequence>
<organism evidence="1 2">
    <name type="scientific">Vaccinium darrowii</name>
    <dbReference type="NCBI Taxonomy" id="229202"/>
    <lineage>
        <taxon>Eukaryota</taxon>
        <taxon>Viridiplantae</taxon>
        <taxon>Streptophyta</taxon>
        <taxon>Embryophyta</taxon>
        <taxon>Tracheophyta</taxon>
        <taxon>Spermatophyta</taxon>
        <taxon>Magnoliopsida</taxon>
        <taxon>eudicotyledons</taxon>
        <taxon>Gunneridae</taxon>
        <taxon>Pentapetalae</taxon>
        <taxon>asterids</taxon>
        <taxon>Ericales</taxon>
        <taxon>Ericaceae</taxon>
        <taxon>Vaccinioideae</taxon>
        <taxon>Vaccinieae</taxon>
        <taxon>Vaccinium</taxon>
    </lineage>
</organism>
<dbReference type="EMBL" id="CM037155">
    <property type="protein sequence ID" value="KAH7847641.1"/>
    <property type="molecule type" value="Genomic_DNA"/>
</dbReference>
<evidence type="ECO:0000313" key="1">
    <source>
        <dbReference type="EMBL" id="KAH7847641.1"/>
    </source>
</evidence>
<proteinExistence type="predicted"/>
<comment type="caution">
    <text evidence="1">The sequence shown here is derived from an EMBL/GenBank/DDBJ whole genome shotgun (WGS) entry which is preliminary data.</text>
</comment>
<gene>
    <name evidence="1" type="ORF">Vadar_028439</name>
</gene>